<dbReference type="Proteomes" id="UP000585474">
    <property type="component" value="Unassembled WGS sequence"/>
</dbReference>
<evidence type="ECO:0000313" key="1">
    <source>
        <dbReference type="EMBL" id="GFS41843.1"/>
    </source>
</evidence>
<evidence type="ECO:0000313" key="2">
    <source>
        <dbReference type="Proteomes" id="UP000585474"/>
    </source>
</evidence>
<reference evidence="2" key="1">
    <citation type="submission" date="2019-07" db="EMBL/GenBank/DDBJ databases">
        <title>De Novo Assembly of kiwifruit Actinidia rufa.</title>
        <authorList>
            <person name="Sugita-Konishi S."/>
            <person name="Sato K."/>
            <person name="Mori E."/>
            <person name="Abe Y."/>
            <person name="Kisaki G."/>
            <person name="Hamano K."/>
            <person name="Suezawa K."/>
            <person name="Otani M."/>
            <person name="Fukuda T."/>
            <person name="Manabe T."/>
            <person name="Gomi K."/>
            <person name="Tabuchi M."/>
            <person name="Akimitsu K."/>
            <person name="Kataoka I."/>
        </authorList>
    </citation>
    <scope>NUCLEOTIDE SEQUENCE [LARGE SCALE GENOMIC DNA]</scope>
    <source>
        <strain evidence="2">cv. Fuchu</strain>
    </source>
</reference>
<dbReference type="EMBL" id="BJWL01000386">
    <property type="protein sequence ID" value="GFS41843.1"/>
    <property type="molecule type" value="Genomic_DNA"/>
</dbReference>
<name>A0A7J0DUV2_9ERIC</name>
<proteinExistence type="predicted"/>
<keyword evidence="2" id="KW-1185">Reference proteome</keyword>
<comment type="caution">
    <text evidence="1">The sequence shown here is derived from an EMBL/GenBank/DDBJ whole genome shotgun (WGS) entry which is preliminary data.</text>
</comment>
<dbReference type="AlphaFoldDB" id="A0A7J0DUV2"/>
<accession>A0A7J0DUV2</accession>
<gene>
    <name evidence="1" type="ORF">Acr_00g0076650</name>
</gene>
<protein>
    <submittedName>
        <fullName evidence="1">Uncharacterized protein</fullName>
    </submittedName>
</protein>
<organism evidence="1 2">
    <name type="scientific">Actinidia rufa</name>
    <dbReference type="NCBI Taxonomy" id="165716"/>
    <lineage>
        <taxon>Eukaryota</taxon>
        <taxon>Viridiplantae</taxon>
        <taxon>Streptophyta</taxon>
        <taxon>Embryophyta</taxon>
        <taxon>Tracheophyta</taxon>
        <taxon>Spermatophyta</taxon>
        <taxon>Magnoliopsida</taxon>
        <taxon>eudicotyledons</taxon>
        <taxon>Gunneridae</taxon>
        <taxon>Pentapetalae</taxon>
        <taxon>asterids</taxon>
        <taxon>Ericales</taxon>
        <taxon>Actinidiaceae</taxon>
        <taxon>Actinidia</taxon>
    </lineage>
</organism>
<dbReference type="OrthoDB" id="878535at2759"/>
<sequence length="362" mass="40561">MSSDEDTASLQFGIYFVVEAAVLPCAVSLSSLAQLQPLPAQPSPCLCRLFLSSLSSPCAALFLLCSKVSLHSPVATTHSTVLRNTHCLAQPPYTAVLPFTNTVQPRPMQSIPVQSFCSPSPYSMCYERVVEWEELSCLVSFFSALPRWKARCEFCSYFSFLTSSMCYERVAEWEELSCLVSFFSALPRCMPMPVMSPGSLMSLNLPWDSRLQIILDISRLDGRNWSKHVFEALQTQILNTSPLPSFYEAFAIVDGDERRHRLLTSISLPETFSTILDQTTFVILFSARPYCQYCHKPGHLIDCYFVLHPELKTQFNQNHIGGRVGGRSGGRATPRVSAIVKMEPLHVEIPNLNQLQTQIAQL</sequence>